<evidence type="ECO:0000313" key="8">
    <source>
        <dbReference type="Proteomes" id="UP000386466"/>
    </source>
</evidence>
<dbReference type="InterPro" id="IPR011701">
    <property type="entry name" value="MFS"/>
</dbReference>
<keyword evidence="4 5" id="KW-0472">Membrane</keyword>
<keyword evidence="8" id="KW-1185">Reference proteome</keyword>
<dbReference type="PROSITE" id="PS50850">
    <property type="entry name" value="MFS"/>
    <property type="match status" value="1"/>
</dbReference>
<keyword evidence="2 5" id="KW-0812">Transmembrane</keyword>
<feature type="transmembrane region" description="Helical" evidence="5">
    <location>
        <begin position="138"/>
        <end position="158"/>
    </location>
</feature>
<sequence>MSTRAEAEAMGHISSDGNFNMAQAQTSRKGFCSVRHGLALIAHLCNFSIFTQQMNLSIAIPAMVNNTALAGPSNTSTERPPTAPQDSWSETLKEFKPMAPTYDWSPDMQGIILSSLNYGSFLAPIPIGYMSGIYGAKYLVGVGLFLSSVLTFFIPLAADAGVAFLVVIRIVQGIAQGMVLTSQYTIWVKWAPPLEKSQLINIAISGQLLGSFIIFLIGGFLCQTIGWPYIFYIFGGIGCACSFLWFPLFYDDPINHPFISTGEKEYIMRSLAQQDSSPAWSLPIKAMVRSLPLWAILIFHFTEFWSLFIFMDYTPTYFSTVLQANLRDVSTEKAHSVLLFKCFVT</sequence>
<dbReference type="Proteomes" id="UP000386466">
    <property type="component" value="Unassembled WGS sequence"/>
</dbReference>
<dbReference type="Pfam" id="PF07690">
    <property type="entry name" value="MFS_1"/>
    <property type="match status" value="1"/>
</dbReference>
<dbReference type="InterPro" id="IPR036259">
    <property type="entry name" value="MFS_trans_sf"/>
</dbReference>
<keyword evidence="3 5" id="KW-1133">Transmembrane helix</keyword>
<reference evidence="7 8" key="1">
    <citation type="submission" date="2019-01" db="EMBL/GenBank/DDBJ databases">
        <authorList>
            <person name="Alioto T."/>
            <person name="Alioto T."/>
        </authorList>
    </citation>
    <scope>NUCLEOTIDE SEQUENCE [LARGE SCALE GENOMIC DNA]</scope>
</reference>
<feature type="transmembrane region" description="Helical" evidence="5">
    <location>
        <begin position="199"/>
        <end position="221"/>
    </location>
</feature>
<dbReference type="InterPro" id="IPR020846">
    <property type="entry name" value="MFS_dom"/>
</dbReference>
<evidence type="ECO:0000256" key="3">
    <source>
        <dbReference type="ARBA" id="ARBA00022989"/>
    </source>
</evidence>
<dbReference type="GO" id="GO:0022857">
    <property type="term" value="F:transmembrane transporter activity"/>
    <property type="evidence" value="ECO:0007669"/>
    <property type="project" value="InterPro"/>
</dbReference>
<dbReference type="EMBL" id="CAAGRJ010008018">
    <property type="protein sequence ID" value="VFV25753.1"/>
    <property type="molecule type" value="Genomic_DNA"/>
</dbReference>
<comment type="subcellular location">
    <subcellularLocation>
        <location evidence="1">Membrane</location>
        <topology evidence="1">Multi-pass membrane protein</topology>
    </subcellularLocation>
</comment>
<evidence type="ECO:0000313" key="7">
    <source>
        <dbReference type="EMBL" id="VFV25753.1"/>
    </source>
</evidence>
<evidence type="ECO:0000259" key="6">
    <source>
        <dbReference type="PROSITE" id="PS50850"/>
    </source>
</evidence>
<dbReference type="SUPFAM" id="SSF103473">
    <property type="entry name" value="MFS general substrate transporter"/>
    <property type="match status" value="1"/>
</dbReference>
<dbReference type="PANTHER" id="PTHR11662">
    <property type="entry name" value="SOLUTE CARRIER FAMILY 17"/>
    <property type="match status" value="1"/>
</dbReference>
<dbReference type="InterPro" id="IPR050382">
    <property type="entry name" value="MFS_Na/Anion_cotransporter"/>
</dbReference>
<dbReference type="GO" id="GO:0016324">
    <property type="term" value="C:apical plasma membrane"/>
    <property type="evidence" value="ECO:0007669"/>
    <property type="project" value="TreeGrafter"/>
</dbReference>
<dbReference type="Gene3D" id="1.20.1250.20">
    <property type="entry name" value="MFS general substrate transporter like domains"/>
    <property type="match status" value="1"/>
</dbReference>
<dbReference type="AlphaFoldDB" id="A0A485N0J9"/>
<dbReference type="FunFam" id="1.20.1250.20:FF:000060">
    <property type="entry name" value="Solute carrier family 17 member 3"/>
    <property type="match status" value="1"/>
</dbReference>
<feature type="transmembrane region" description="Helical" evidence="5">
    <location>
        <begin position="164"/>
        <end position="187"/>
    </location>
</feature>
<gene>
    <name evidence="7" type="ORF">LYPA_23C002835</name>
</gene>
<organism evidence="7 8">
    <name type="scientific">Lynx pardinus</name>
    <name type="common">Iberian lynx</name>
    <name type="synonym">Felis pardina</name>
    <dbReference type="NCBI Taxonomy" id="191816"/>
    <lineage>
        <taxon>Eukaryota</taxon>
        <taxon>Metazoa</taxon>
        <taxon>Chordata</taxon>
        <taxon>Craniata</taxon>
        <taxon>Vertebrata</taxon>
        <taxon>Euteleostomi</taxon>
        <taxon>Mammalia</taxon>
        <taxon>Eutheria</taxon>
        <taxon>Laurasiatheria</taxon>
        <taxon>Carnivora</taxon>
        <taxon>Feliformia</taxon>
        <taxon>Felidae</taxon>
        <taxon>Felinae</taxon>
        <taxon>Lynx</taxon>
    </lineage>
</organism>
<dbReference type="GO" id="GO:0006820">
    <property type="term" value="P:monoatomic anion transport"/>
    <property type="evidence" value="ECO:0007669"/>
    <property type="project" value="TreeGrafter"/>
</dbReference>
<name>A0A485N0J9_LYNPA</name>
<evidence type="ECO:0000256" key="4">
    <source>
        <dbReference type="ARBA" id="ARBA00023136"/>
    </source>
</evidence>
<protein>
    <submittedName>
        <fullName evidence="7">Small intestine</fullName>
    </submittedName>
</protein>
<feature type="transmembrane region" description="Helical" evidence="5">
    <location>
        <begin position="291"/>
        <end position="311"/>
    </location>
</feature>
<evidence type="ECO:0000256" key="2">
    <source>
        <dbReference type="ARBA" id="ARBA00022692"/>
    </source>
</evidence>
<accession>A0A485N0J9</accession>
<dbReference type="PANTHER" id="PTHR11662:SF284">
    <property type="entry name" value="SMALL INTESTINE URATE EXPORTER-RELATED"/>
    <property type="match status" value="1"/>
</dbReference>
<proteinExistence type="predicted"/>
<feature type="domain" description="Major facilitator superfamily (MFS) profile" evidence="6">
    <location>
        <begin position="38"/>
        <end position="345"/>
    </location>
</feature>
<evidence type="ECO:0000256" key="5">
    <source>
        <dbReference type="SAM" id="Phobius"/>
    </source>
</evidence>
<feature type="transmembrane region" description="Helical" evidence="5">
    <location>
        <begin position="227"/>
        <end position="250"/>
    </location>
</feature>
<dbReference type="GO" id="GO:0044341">
    <property type="term" value="P:sodium-dependent phosphate transport"/>
    <property type="evidence" value="ECO:0007669"/>
    <property type="project" value="TreeGrafter"/>
</dbReference>
<evidence type="ECO:0000256" key="1">
    <source>
        <dbReference type="ARBA" id="ARBA00004141"/>
    </source>
</evidence>